<dbReference type="InterPro" id="IPR023615">
    <property type="entry name" value="Cyt_c_Oxase_su1_BS"/>
</dbReference>
<feature type="transmembrane region" description="Helical" evidence="10">
    <location>
        <begin position="345"/>
        <end position="367"/>
    </location>
</feature>
<dbReference type="GO" id="GO:0004129">
    <property type="term" value="F:cytochrome-c oxidase activity"/>
    <property type="evidence" value="ECO:0007669"/>
    <property type="project" value="UniProtKB-EC"/>
</dbReference>
<keyword evidence="6 9" id="KW-0812">Transmembrane</keyword>
<keyword evidence="9" id="KW-0186">Copper</keyword>
<accession>A0AA51U8P9</accession>
<dbReference type="PANTHER" id="PTHR10422">
    <property type="entry name" value="CYTOCHROME C OXIDASE SUBUNIT 1"/>
    <property type="match status" value="1"/>
</dbReference>
<keyword evidence="9" id="KW-0249">Electron transport</keyword>
<evidence type="ECO:0000256" key="3">
    <source>
        <dbReference type="ARBA" id="ARBA00004673"/>
    </source>
</evidence>
<dbReference type="Gene3D" id="1.20.210.10">
    <property type="entry name" value="Cytochrome c oxidase-like, subunit I domain"/>
    <property type="match status" value="1"/>
</dbReference>
<keyword evidence="9 12" id="KW-0496">Mitochondrion</keyword>
<keyword evidence="9" id="KW-0408">Iron</keyword>
<feature type="transmembrane region" description="Helical" evidence="10">
    <location>
        <begin position="250"/>
        <end position="269"/>
    </location>
</feature>
<comment type="function">
    <text evidence="9">Component of the cytochrome c oxidase, the last enzyme in the mitochondrial electron transport chain which drives oxidative phosphorylation. The respiratory chain contains 3 multisubunit complexes succinate dehydrogenase (complex II, CII), ubiquinol-cytochrome c oxidoreductase (cytochrome b-c1 complex, complex III, CIII) and cytochrome c oxidase (complex IV, CIV), that cooperate to transfer electrons derived from NADH and succinate to molecular oxygen, creating an electrochemical gradient over the inner membrane that drives transmembrane transport and the ATP synthase. Cytochrome c oxidase is the component of the respiratory chain that catalyzes the reduction of oxygen to water. Electrons originating from reduced cytochrome c in the intermembrane space (IMS) are transferred via the dinuclear copper A center (CU(A)) of subunit 2 and heme A of subunit 1 to the active site in subunit 1, a binuclear center (BNC) formed by heme A3 and copper B (CU(B)). The BNC reduces molecular oxygen to 2 water molecules using 4 electrons from cytochrome c in the IMS and 4 protons from the mitochondrial matrix.</text>
</comment>
<feature type="transmembrane region" description="Helical" evidence="10">
    <location>
        <begin position="20"/>
        <end position="41"/>
    </location>
</feature>
<protein>
    <recommendedName>
        <fullName evidence="5 9">Cytochrome c oxidase subunit 1</fullName>
        <ecNumber evidence="9">7.1.1.9</ecNumber>
    </recommendedName>
</protein>
<feature type="transmembrane region" description="Helical" evidence="10">
    <location>
        <begin position="275"/>
        <end position="297"/>
    </location>
</feature>
<keyword evidence="9" id="KW-0479">Metal-binding</keyword>
<feature type="transmembrane region" description="Helical" evidence="10">
    <location>
        <begin position="417"/>
        <end position="440"/>
    </location>
</feature>
<dbReference type="EC" id="7.1.1.9" evidence="9"/>
<evidence type="ECO:0000256" key="8">
    <source>
        <dbReference type="ARBA" id="ARBA00023136"/>
    </source>
</evidence>
<dbReference type="InterPro" id="IPR036927">
    <property type="entry name" value="Cyt_c_oxase-like_su1_sf"/>
</dbReference>
<feature type="transmembrane region" description="Helical" evidence="10">
    <location>
        <begin position="379"/>
        <end position="405"/>
    </location>
</feature>
<evidence type="ECO:0000256" key="10">
    <source>
        <dbReference type="SAM" id="Phobius"/>
    </source>
</evidence>
<feature type="transmembrane region" description="Helical" evidence="10">
    <location>
        <begin position="309"/>
        <end position="333"/>
    </location>
</feature>
<geneLocation type="mitochondrion" evidence="12"/>
<keyword evidence="9" id="KW-0349">Heme</keyword>
<evidence type="ECO:0000256" key="9">
    <source>
        <dbReference type="RuleBase" id="RU000369"/>
    </source>
</evidence>
<keyword evidence="9" id="KW-0813">Transport</keyword>
<organism evidence="12">
    <name type="scientific">Sphyranura euryceae</name>
    <dbReference type="NCBI Taxonomy" id="2996394"/>
    <lineage>
        <taxon>Eukaryota</taxon>
        <taxon>Metazoa</taxon>
        <taxon>Spiralia</taxon>
        <taxon>Lophotrochozoa</taxon>
        <taxon>Platyhelminthes</taxon>
        <taxon>Monogenea</taxon>
        <taxon>Polyopisthocotylea</taxon>
        <taxon>Polystomatidea</taxon>
        <taxon>Sphyranuridae</taxon>
        <taxon>Sphyranura</taxon>
    </lineage>
</organism>
<dbReference type="Pfam" id="PF00115">
    <property type="entry name" value="COX1"/>
    <property type="match status" value="1"/>
</dbReference>
<keyword evidence="7 10" id="KW-1133">Transmembrane helix</keyword>
<dbReference type="GO" id="GO:0005743">
    <property type="term" value="C:mitochondrial inner membrane"/>
    <property type="evidence" value="ECO:0007669"/>
    <property type="project" value="UniProtKB-SubCell"/>
</dbReference>
<evidence type="ECO:0000256" key="6">
    <source>
        <dbReference type="ARBA" id="ARBA00022692"/>
    </source>
</evidence>
<dbReference type="PROSITE" id="PS50855">
    <property type="entry name" value="COX1"/>
    <property type="match status" value="1"/>
</dbReference>
<comment type="similarity">
    <text evidence="4 9">Belongs to the heme-copper respiratory oxidase family.</text>
</comment>
<dbReference type="GO" id="GO:0020037">
    <property type="term" value="F:heme binding"/>
    <property type="evidence" value="ECO:0007669"/>
    <property type="project" value="InterPro"/>
</dbReference>
<dbReference type="PRINTS" id="PR01165">
    <property type="entry name" value="CYCOXIDASEI"/>
</dbReference>
<dbReference type="GO" id="GO:0015990">
    <property type="term" value="P:electron transport coupled proton transport"/>
    <property type="evidence" value="ECO:0007669"/>
    <property type="project" value="TreeGrafter"/>
</dbReference>
<feature type="domain" description="Cytochrome oxidase subunit I profile" evidence="11">
    <location>
        <begin position="1"/>
        <end position="506"/>
    </location>
</feature>
<gene>
    <name evidence="12" type="primary">cox1</name>
</gene>
<evidence type="ECO:0000256" key="7">
    <source>
        <dbReference type="ARBA" id="ARBA00022989"/>
    </source>
</evidence>
<name>A0AA51U8P9_9PLAT</name>
<dbReference type="GeneID" id="84885601"/>
<dbReference type="GO" id="GO:0046872">
    <property type="term" value="F:metal ion binding"/>
    <property type="evidence" value="ECO:0007669"/>
    <property type="project" value="UniProtKB-KW"/>
</dbReference>
<feature type="transmembrane region" description="Helical" evidence="10">
    <location>
        <begin position="190"/>
        <end position="218"/>
    </location>
</feature>
<dbReference type="SUPFAM" id="SSF81442">
    <property type="entry name" value="Cytochrome c oxidase subunit I-like"/>
    <property type="match status" value="1"/>
</dbReference>
<keyword evidence="9" id="KW-0999">Mitochondrion inner membrane</keyword>
<dbReference type="PROSITE" id="PS00077">
    <property type="entry name" value="COX1_CUB"/>
    <property type="match status" value="1"/>
</dbReference>
<comment type="cofactor">
    <cofactor evidence="1">
        <name>heme</name>
        <dbReference type="ChEBI" id="CHEBI:30413"/>
    </cofactor>
</comment>
<dbReference type="GO" id="GO:0006123">
    <property type="term" value="P:mitochondrial electron transport, cytochrome c to oxygen"/>
    <property type="evidence" value="ECO:0007669"/>
    <property type="project" value="TreeGrafter"/>
</dbReference>
<dbReference type="EMBL" id="OP920606">
    <property type="protein sequence ID" value="WMV02077.1"/>
    <property type="molecule type" value="Genomic_DNA"/>
</dbReference>
<dbReference type="RefSeq" id="YP_010954514.1">
    <property type="nucleotide sequence ID" value="NC_082936.1"/>
</dbReference>
<comment type="catalytic activity">
    <reaction evidence="9">
        <text>4 Fe(II)-[cytochrome c] + O2 + 8 H(+)(in) = 4 Fe(III)-[cytochrome c] + 2 H2O + 4 H(+)(out)</text>
        <dbReference type="Rhea" id="RHEA:11436"/>
        <dbReference type="Rhea" id="RHEA-COMP:10350"/>
        <dbReference type="Rhea" id="RHEA-COMP:14399"/>
        <dbReference type="ChEBI" id="CHEBI:15377"/>
        <dbReference type="ChEBI" id="CHEBI:15378"/>
        <dbReference type="ChEBI" id="CHEBI:15379"/>
        <dbReference type="ChEBI" id="CHEBI:29033"/>
        <dbReference type="ChEBI" id="CHEBI:29034"/>
        <dbReference type="EC" id="7.1.1.9"/>
    </reaction>
</comment>
<dbReference type="InterPro" id="IPR023616">
    <property type="entry name" value="Cyt_c_oxase-like_su1_dom"/>
</dbReference>
<proteinExistence type="inferred from homology"/>
<evidence type="ECO:0000313" key="12">
    <source>
        <dbReference type="EMBL" id="WMV02077.1"/>
    </source>
</evidence>
<evidence type="ECO:0000256" key="1">
    <source>
        <dbReference type="ARBA" id="ARBA00001971"/>
    </source>
</evidence>
<keyword evidence="8 9" id="KW-0472">Membrane</keyword>
<comment type="pathway">
    <text evidence="3 9">Energy metabolism; oxidative phosphorylation.</text>
</comment>
<feature type="transmembrane region" description="Helical" evidence="10">
    <location>
        <begin position="103"/>
        <end position="127"/>
    </location>
</feature>
<keyword evidence="9" id="KW-0679">Respiratory chain</keyword>
<feature type="transmembrane region" description="Helical" evidence="10">
    <location>
        <begin position="461"/>
        <end position="484"/>
    </location>
</feature>
<comment type="subcellular location">
    <subcellularLocation>
        <location evidence="2">Membrane</location>
        <topology evidence="2">Multi-pass membrane protein</topology>
    </subcellularLocation>
    <subcellularLocation>
        <location evidence="9">Mitochondrion inner membrane</location>
        <topology evidence="9">Multi-pass membrane protein</topology>
    </subcellularLocation>
</comment>
<evidence type="ECO:0000256" key="4">
    <source>
        <dbReference type="ARBA" id="ARBA00009578"/>
    </source>
</evidence>
<dbReference type="InterPro" id="IPR000883">
    <property type="entry name" value="Cyt_C_Oxase_1"/>
</dbReference>
<dbReference type="AlphaFoldDB" id="A0AA51U8P9"/>
<evidence type="ECO:0000259" key="11">
    <source>
        <dbReference type="PROSITE" id="PS50855"/>
    </source>
</evidence>
<feature type="transmembrane region" description="Helical" evidence="10">
    <location>
        <begin position="147"/>
        <end position="170"/>
    </location>
</feature>
<sequence>MNKLFVLFSLNHKSIGLVYLFLGTWSGFIGLGLSMIIRLNLMSPYHNIMSTELYNFSITSHGIVMIFFFLMPVLIGGFGNIFLPIFTRQGDMKLPRVNSFSLWILVPSMVCLLISMYLGAGVGWTFYPPLSSSYFSGSGTDYMLISLHLAGLSSMLGALNFIITCNHYFYSICNSSQTILYIDWFLRTPIFVWAYYFTSFLLFLSIPVLAGAITMLLFDRNFGTSYFNPIGGGDPIMFQHMFWFFGHPEVYVLILPGFGIVGHVCTEISNNESPVGYIGMVFAMFSIVLLGFIVWAHHMFTVGMDIKSVSFFSAVTALIGIPTGVKVISWVTMLSNGGVVNTEPIIWWLISFIILFTLGGVTGIALSASSLDLSLHDSWFVVAHFHYVLSLGSYSTFVIGIIWWWPVLIGYSLNKSYLQAHCIVSSVGFNLCFFPMHYFGLCGLPRRVCVYDSSFSWLNNICTLGSFISAFSAGLFIFIIWLSLVDCNIVLGSYRNSSMVANVMIWPLTFHTIFHSNSVDIIF</sequence>
<evidence type="ECO:0000256" key="5">
    <source>
        <dbReference type="ARBA" id="ARBA00015947"/>
    </source>
</evidence>
<dbReference type="PANTHER" id="PTHR10422:SF18">
    <property type="entry name" value="CYTOCHROME C OXIDASE SUBUNIT 1"/>
    <property type="match status" value="1"/>
</dbReference>
<reference evidence="12" key="1">
    <citation type="submission" date="2022-11" db="EMBL/GenBank/DDBJ databases">
        <title>Amended diagnosis, mitochondrial genome, and phylogenetic position of Sphyranura euryceae (Neodermata, Monogenea, Polystomatidae), a parasite of the Oklahoma salamander.</title>
        <authorList>
            <person name="Leeming S."/>
            <person name="Hahn C."/>
            <person name="Koblmueller S."/>
            <person name="McAllister C."/>
            <person name="Vanhove M."/>
            <person name="Kmentova N."/>
        </authorList>
    </citation>
    <scope>NUCLEOTIDE SEQUENCE</scope>
</reference>
<feature type="transmembrane region" description="Helical" evidence="10">
    <location>
        <begin position="62"/>
        <end position="83"/>
    </location>
</feature>
<evidence type="ECO:0000256" key="2">
    <source>
        <dbReference type="ARBA" id="ARBA00004141"/>
    </source>
</evidence>